<dbReference type="Pfam" id="PF02734">
    <property type="entry name" value="Dak2"/>
    <property type="match status" value="1"/>
</dbReference>
<comment type="subunit">
    <text evidence="8">Homodimer. The dihydroxyacetone kinase complex is composed of a homodimer of DhaM, a homodimer of DhaK and the subunit DhaL.</text>
</comment>
<dbReference type="Proteomes" id="UP000315636">
    <property type="component" value="Unassembled WGS sequence"/>
</dbReference>
<dbReference type="GO" id="GO:0016020">
    <property type="term" value="C:membrane"/>
    <property type="evidence" value="ECO:0007669"/>
    <property type="project" value="InterPro"/>
</dbReference>
<dbReference type="InterPro" id="IPR036662">
    <property type="entry name" value="PTS_EIIA_man-typ_sf"/>
</dbReference>
<dbReference type="SUPFAM" id="SSF53062">
    <property type="entry name" value="PTS system fructose IIA component-like"/>
    <property type="match status" value="1"/>
</dbReference>
<keyword evidence="6 12" id="KW-0418">Kinase</keyword>
<keyword evidence="7" id="KW-0319">Glycerol metabolism</keyword>
<dbReference type="EMBL" id="FXTI01000003">
    <property type="protein sequence ID" value="SMO56797.1"/>
    <property type="molecule type" value="Genomic_DNA"/>
</dbReference>
<evidence type="ECO:0000256" key="3">
    <source>
        <dbReference type="ARBA" id="ARBA00004745"/>
    </source>
</evidence>
<dbReference type="GO" id="GO:0009401">
    <property type="term" value="P:phosphoenolpyruvate-dependent sugar phosphotransferase system"/>
    <property type="evidence" value="ECO:0007669"/>
    <property type="project" value="InterPro"/>
</dbReference>
<comment type="function">
    <text evidence="2">Component of the dihydroxyacetone kinase complex, which is responsible for the phosphoenolpyruvate (PEP)-dependent phosphorylation of dihydroxyacetone. DhaM serves as the phosphoryl donor. Is phosphorylated by phosphoenolpyruvate in an EI- and HPr-dependent reaction, and a phosphorelay system on histidine residues finally leads to phosphoryl transfer to DhaL and dihydroxyacetone.</text>
</comment>
<evidence type="ECO:0000256" key="1">
    <source>
        <dbReference type="ARBA" id="ARBA00001113"/>
    </source>
</evidence>
<dbReference type="GO" id="GO:0004371">
    <property type="term" value="F:glycerone kinase activity"/>
    <property type="evidence" value="ECO:0007669"/>
    <property type="project" value="InterPro"/>
</dbReference>
<dbReference type="InterPro" id="IPR012844">
    <property type="entry name" value="DhaM_N"/>
</dbReference>
<dbReference type="AlphaFoldDB" id="A0A521CBH3"/>
<keyword evidence="5" id="KW-0808">Transferase</keyword>
<dbReference type="InterPro" id="IPR004701">
    <property type="entry name" value="PTS_EIIA_man-typ"/>
</dbReference>
<dbReference type="SMART" id="SM01120">
    <property type="entry name" value="Dak2"/>
    <property type="match status" value="1"/>
</dbReference>
<dbReference type="SUPFAM" id="SSF101473">
    <property type="entry name" value="DhaL-like"/>
    <property type="match status" value="1"/>
</dbReference>
<evidence type="ECO:0000256" key="7">
    <source>
        <dbReference type="ARBA" id="ARBA00022798"/>
    </source>
</evidence>
<proteinExistence type="predicted"/>
<evidence type="ECO:0000256" key="2">
    <source>
        <dbReference type="ARBA" id="ARBA00002788"/>
    </source>
</evidence>
<evidence type="ECO:0000256" key="5">
    <source>
        <dbReference type="ARBA" id="ARBA00022679"/>
    </source>
</evidence>
<dbReference type="GO" id="GO:0047324">
    <property type="term" value="F:phosphoenolpyruvate-glycerone phosphotransferase activity"/>
    <property type="evidence" value="ECO:0007669"/>
    <property type="project" value="UniProtKB-EC"/>
</dbReference>
<evidence type="ECO:0000256" key="6">
    <source>
        <dbReference type="ARBA" id="ARBA00022777"/>
    </source>
</evidence>
<dbReference type="NCBIfam" id="TIGR02364">
    <property type="entry name" value="dha_pts"/>
    <property type="match status" value="1"/>
</dbReference>
<dbReference type="PANTHER" id="PTHR38594:SF1">
    <property type="entry name" value="PEP-DEPENDENT DIHYDROXYACETONE KINASE, PHOSPHORYL DONOR SUBUNIT DHAM"/>
    <property type="match status" value="1"/>
</dbReference>
<dbReference type="EC" id="2.7.1.121" evidence="4"/>
<keyword evidence="13" id="KW-1185">Reference proteome</keyword>
<feature type="domain" description="PTS EIIA type-4" evidence="10">
    <location>
        <begin position="216"/>
        <end position="343"/>
    </location>
</feature>
<dbReference type="PANTHER" id="PTHR38594">
    <property type="entry name" value="PEP-DEPENDENT DIHYDROXYACETONE KINASE, PHOSPHORYL DONOR SUBUNIT DHAM"/>
    <property type="match status" value="1"/>
</dbReference>
<dbReference type="Gene3D" id="3.40.50.510">
    <property type="entry name" value="Phosphotransferase system, mannose-type IIA component"/>
    <property type="match status" value="1"/>
</dbReference>
<evidence type="ECO:0000313" key="13">
    <source>
        <dbReference type="Proteomes" id="UP000315636"/>
    </source>
</evidence>
<comment type="catalytic activity">
    <reaction evidence="1">
        <text>dihydroxyacetone + phosphoenolpyruvate = dihydroxyacetone phosphate + pyruvate</text>
        <dbReference type="Rhea" id="RHEA:18381"/>
        <dbReference type="ChEBI" id="CHEBI:15361"/>
        <dbReference type="ChEBI" id="CHEBI:16016"/>
        <dbReference type="ChEBI" id="CHEBI:57642"/>
        <dbReference type="ChEBI" id="CHEBI:58702"/>
        <dbReference type="EC" id="2.7.1.121"/>
    </reaction>
</comment>
<name>A0A521CBH3_9BACL</name>
<accession>A0A521CBH3</accession>
<gene>
    <name evidence="12" type="ORF">SAMN06264849_103246</name>
</gene>
<evidence type="ECO:0000259" key="10">
    <source>
        <dbReference type="PROSITE" id="PS51096"/>
    </source>
</evidence>
<dbReference type="NCBIfam" id="TIGR02365">
    <property type="entry name" value="dha_L_ycgS"/>
    <property type="match status" value="1"/>
</dbReference>
<evidence type="ECO:0000313" key="12">
    <source>
        <dbReference type="EMBL" id="SMO56797.1"/>
    </source>
</evidence>
<comment type="function">
    <text evidence="9">ADP-binding subunit of the dihydroxyacetone kinase, which is responsible for the phosphoenolpyruvate (PEP)-dependent phosphorylation of dihydroxyacetone. DhaL-ADP is converted to DhaL-ATP via a phosphoryl group transfer from DhaM and transmits it to dihydroxyacetone binds to DhaK.</text>
</comment>
<evidence type="ECO:0000259" key="11">
    <source>
        <dbReference type="PROSITE" id="PS51480"/>
    </source>
</evidence>
<dbReference type="RefSeq" id="WP_185956095.1">
    <property type="nucleotide sequence ID" value="NZ_FXTI01000003.1"/>
</dbReference>
<sequence>MKVVDVKNWFCRYAEVIQEKKSFLTELDSAIGDGDHGTNMARGWKEVQTQLKAFKGGLSECFLLVSRTLISHVGGASGPLYGTAFLRMSMVLKEKEHISVEDWKELLNAGCEGIGQRGGTSGGEKTMYDVWLAVTNEAQQETGDDERSLFSRLSEAARKKVEESKELKALKGRASYLGDRSIGHIDPGSESTALLFETLDQTMSQSNEEKTMRKPKTALLLVSHSEQLAEGTKELISAMARDVPVLTAAGDGVGGLGTRSEAIEQVVKSSGAEQVLLFFDIGSAQMNAEMAAELLKPEGHHVMIADAPFVEGALVAAIALQVGKDITDAVKEAEDTRKQPKKG</sequence>
<comment type="pathway">
    <text evidence="3">Polyol metabolism; glycerol degradation.</text>
</comment>
<dbReference type="GO" id="GO:0019563">
    <property type="term" value="P:glycerol catabolic process"/>
    <property type="evidence" value="ECO:0007669"/>
    <property type="project" value="InterPro"/>
</dbReference>
<dbReference type="InterPro" id="IPR036117">
    <property type="entry name" value="DhaL_dom_sf"/>
</dbReference>
<dbReference type="InterPro" id="IPR004007">
    <property type="entry name" value="DhaL_dom"/>
</dbReference>
<dbReference type="InterPro" id="IPR012737">
    <property type="entry name" value="DhaK_L_YcgS"/>
</dbReference>
<feature type="domain" description="DhaL" evidence="11">
    <location>
        <begin position="4"/>
        <end position="201"/>
    </location>
</feature>
<evidence type="ECO:0000256" key="8">
    <source>
        <dbReference type="ARBA" id="ARBA00046577"/>
    </source>
</evidence>
<dbReference type="Gene3D" id="1.25.40.340">
    <property type="match status" value="1"/>
</dbReference>
<dbReference type="PROSITE" id="PS51480">
    <property type="entry name" value="DHAL"/>
    <property type="match status" value="1"/>
</dbReference>
<protein>
    <recommendedName>
        <fullName evidence="4">phosphoenolpyruvate--glycerone phosphotransferase</fullName>
        <ecNumber evidence="4">2.7.1.121</ecNumber>
    </recommendedName>
</protein>
<evidence type="ECO:0000256" key="4">
    <source>
        <dbReference type="ARBA" id="ARBA00012095"/>
    </source>
</evidence>
<reference evidence="12 13" key="1">
    <citation type="submission" date="2017-05" db="EMBL/GenBank/DDBJ databases">
        <authorList>
            <person name="Varghese N."/>
            <person name="Submissions S."/>
        </authorList>
    </citation>
    <scope>NUCLEOTIDE SEQUENCE [LARGE SCALE GENOMIC DNA]</scope>
    <source>
        <strain evidence="12 13">DSM 45474</strain>
    </source>
</reference>
<dbReference type="FunFam" id="1.25.40.340:FF:000002">
    <property type="entry name" value="Dihydroxyacetone kinase, L subunit"/>
    <property type="match status" value="1"/>
</dbReference>
<dbReference type="InterPro" id="IPR039643">
    <property type="entry name" value="DhaM"/>
</dbReference>
<dbReference type="PROSITE" id="PS51096">
    <property type="entry name" value="PTS_EIIA_TYPE_4"/>
    <property type="match status" value="1"/>
</dbReference>
<dbReference type="Pfam" id="PF03610">
    <property type="entry name" value="EIIA-man"/>
    <property type="match status" value="1"/>
</dbReference>
<organism evidence="12 13">
    <name type="scientific">Melghirimyces algeriensis</name>
    <dbReference type="NCBI Taxonomy" id="910412"/>
    <lineage>
        <taxon>Bacteria</taxon>
        <taxon>Bacillati</taxon>
        <taxon>Bacillota</taxon>
        <taxon>Bacilli</taxon>
        <taxon>Bacillales</taxon>
        <taxon>Thermoactinomycetaceae</taxon>
        <taxon>Melghirimyces</taxon>
    </lineage>
</organism>
<evidence type="ECO:0000256" key="9">
    <source>
        <dbReference type="ARBA" id="ARBA00055771"/>
    </source>
</evidence>